<sequence>MRSKDGKIKALSNIPYHASPHVLIVTETGQRPTKPPPSPTTIAECDQLYRWCSEAFIEACRSAFKMPRTGEPVNSGLQRVRTISAARNNRLLALCRKEDEFHELRQIYKPEEFGVSWTMDETDEAAAWDKAIDGGKLKDLFEPANISNPPFLLRRGDSGPTLEHKPKEKLAIWTERFRERLQHTPPPVVEKQWLRTSRPLNNQSADNGGMTFHWPQQVSVSGLRHLLRKGNPRPCPTPDGWENWAWHTPPSIDRSDATAFEDALTYFEFPANVIEFETARIGECSMRVKSQDGLADVTITTNGQTKQGDAPSSLRYAFSMSVLYWWWSRVPAINQHFVRLRSLSKKIGRPHTKWDTVEQIIRLIEATDDSLLGAKSWKSLEKLTDLAEQFQSAYSIETNWENENKTSKVLKLRNGTWSDTPIQLSVFGLSKFHRNTAIEQVTRRLENLMPGATTHDDLRVSACNTSNTGFVKFARVSWKPRAWYRDTNLVAEMDRVRRLMNSCDLDLTACWSTSAGDDRRTVGQFKLEQSFSTVTITAAQATASVEKFCEENGHKLLRVTAFSFGKDRA</sequence>
<protein>
    <submittedName>
        <fullName evidence="1">Uncharacterized protein</fullName>
    </submittedName>
</protein>
<organism evidence="1 2">
    <name type="scientific">Trichosporon asahii var. asahii (strain CBS 8904)</name>
    <name type="common">Yeast</name>
    <dbReference type="NCBI Taxonomy" id="1220162"/>
    <lineage>
        <taxon>Eukaryota</taxon>
        <taxon>Fungi</taxon>
        <taxon>Dikarya</taxon>
        <taxon>Basidiomycota</taxon>
        <taxon>Agaricomycotina</taxon>
        <taxon>Tremellomycetes</taxon>
        <taxon>Trichosporonales</taxon>
        <taxon>Trichosporonaceae</taxon>
        <taxon>Trichosporon</taxon>
    </lineage>
</organism>
<name>K1VZ70_TRIAC</name>
<reference evidence="1 2" key="1">
    <citation type="journal article" date="2012" name="Eukaryot. Cell">
        <title>Genome sequence of the Trichosporon asahii environmental strain CBS 8904.</title>
        <authorList>
            <person name="Yang R.Y."/>
            <person name="Li H.T."/>
            <person name="Zhu H."/>
            <person name="Zhou G.P."/>
            <person name="Wang M."/>
            <person name="Wang L."/>
        </authorList>
    </citation>
    <scope>NUCLEOTIDE SEQUENCE [LARGE SCALE GENOMIC DNA]</scope>
    <source>
        <strain evidence="1 2">CBS 8904</strain>
    </source>
</reference>
<keyword evidence="2" id="KW-1185">Reference proteome</keyword>
<proteinExistence type="predicted"/>
<dbReference type="InParanoid" id="K1VZ70"/>
<evidence type="ECO:0000313" key="1">
    <source>
        <dbReference type="EMBL" id="EKD04867.1"/>
    </source>
</evidence>
<accession>K1VZ70</accession>
<dbReference type="AlphaFoldDB" id="K1VZ70"/>
<evidence type="ECO:0000313" key="2">
    <source>
        <dbReference type="Proteomes" id="UP000006757"/>
    </source>
</evidence>
<dbReference type="Proteomes" id="UP000006757">
    <property type="component" value="Unassembled WGS sequence"/>
</dbReference>
<gene>
    <name evidence="1" type="ORF">A1Q2_00813</name>
</gene>
<dbReference type="HOGENOM" id="CLU_479129_0_0_1"/>
<dbReference type="EMBL" id="AMBO01000187">
    <property type="protein sequence ID" value="EKD04867.1"/>
    <property type="molecule type" value="Genomic_DNA"/>
</dbReference>
<comment type="caution">
    <text evidence="1">The sequence shown here is derived from an EMBL/GenBank/DDBJ whole genome shotgun (WGS) entry which is preliminary data.</text>
</comment>